<evidence type="ECO:0008006" key="3">
    <source>
        <dbReference type="Google" id="ProtNLM"/>
    </source>
</evidence>
<gene>
    <name evidence="2" type="ORF">MNBD_GAMMA16-800</name>
</gene>
<evidence type="ECO:0000256" key="1">
    <source>
        <dbReference type="SAM" id="Phobius"/>
    </source>
</evidence>
<accession>A0A3B0Z298</accession>
<dbReference type="AlphaFoldDB" id="A0A3B0Z298"/>
<keyword evidence="1" id="KW-0812">Transmembrane</keyword>
<proteinExistence type="predicted"/>
<reference evidence="2" key="1">
    <citation type="submission" date="2018-06" db="EMBL/GenBank/DDBJ databases">
        <authorList>
            <person name="Zhirakovskaya E."/>
        </authorList>
    </citation>
    <scope>NUCLEOTIDE SEQUENCE</scope>
</reference>
<name>A0A3B0Z298_9ZZZZ</name>
<evidence type="ECO:0000313" key="2">
    <source>
        <dbReference type="EMBL" id="VAW87405.1"/>
    </source>
</evidence>
<protein>
    <recommendedName>
        <fullName evidence="3">Arginine N-succinyltransferase</fullName>
    </recommendedName>
</protein>
<keyword evidence="1" id="KW-1133">Transmembrane helix</keyword>
<keyword evidence="1" id="KW-0472">Membrane</keyword>
<sequence>MTDNITPITEQPVKKRFDTLHVVLFIILAIVVTSLITVWMVRTYIFPSEFKPVALSHKEEIVLDRKLERLGLSDNSASGKLEPERYSEEGAKREVTFSERELNAMLAKNTDLADKLAIDLSDDLVSAKLLIQLDEDFPIMAGKTLKLKTGVELAYRNGKPVVILKGVSVMGVPIPNSWLGSLKNIDLVKEYGGDKGFWKSFSNGVDQLSVEEGRLVLKLKR</sequence>
<dbReference type="EMBL" id="UOFO01000122">
    <property type="protein sequence ID" value="VAW87405.1"/>
    <property type="molecule type" value="Genomic_DNA"/>
</dbReference>
<feature type="transmembrane region" description="Helical" evidence="1">
    <location>
        <begin position="20"/>
        <end position="41"/>
    </location>
</feature>
<organism evidence="2">
    <name type="scientific">hydrothermal vent metagenome</name>
    <dbReference type="NCBI Taxonomy" id="652676"/>
    <lineage>
        <taxon>unclassified sequences</taxon>
        <taxon>metagenomes</taxon>
        <taxon>ecological metagenomes</taxon>
    </lineage>
</organism>